<dbReference type="Pfam" id="PF00561">
    <property type="entry name" value="Abhydrolase_1"/>
    <property type="match status" value="1"/>
</dbReference>
<dbReference type="RefSeq" id="WP_386671614.1">
    <property type="nucleotide sequence ID" value="NZ_JBHLTG010000005.1"/>
</dbReference>
<dbReference type="PANTHER" id="PTHR43798">
    <property type="entry name" value="MONOACYLGLYCEROL LIPASE"/>
    <property type="match status" value="1"/>
</dbReference>
<sequence>MTRHELDGAPTHTDFVRSADGTRLAVRRLGRGSPVLMLHGSGGGFHSWAGVADRLSREHELWLLARRGYAPSGIATPPKSFAQDVADVAAVVTAAGEASGTPVHLVGASYGAIVALHMAAEFPVGIRSLALFEPPLFARGEHLVPVLDRYRALVAHGDLAAANRLLLLDVARVPKPLAEVLTAAGTGLDARAAIGWLHDLEALAADSGAARRWSGIAVPTLLMQGAETWEPMPTTMDQLASTLPRLHRVVWEGQLHFATSTAPDLVAEELRRFWHEQESSAGVPG</sequence>
<dbReference type="InterPro" id="IPR050266">
    <property type="entry name" value="AB_hydrolase_sf"/>
</dbReference>
<dbReference type="InterPro" id="IPR029058">
    <property type="entry name" value="AB_hydrolase_fold"/>
</dbReference>
<gene>
    <name evidence="3" type="ORF">ACFFGH_20070</name>
</gene>
<dbReference type="PANTHER" id="PTHR43798:SF31">
    <property type="entry name" value="AB HYDROLASE SUPERFAMILY PROTEIN YCLE"/>
    <property type="match status" value="1"/>
</dbReference>
<evidence type="ECO:0000256" key="1">
    <source>
        <dbReference type="ARBA" id="ARBA00022801"/>
    </source>
</evidence>
<dbReference type="Proteomes" id="UP001589896">
    <property type="component" value="Unassembled WGS sequence"/>
</dbReference>
<comment type="caution">
    <text evidence="3">The sequence shown here is derived from an EMBL/GenBank/DDBJ whole genome shotgun (WGS) entry which is preliminary data.</text>
</comment>
<dbReference type="EMBL" id="JBHLTG010000005">
    <property type="protein sequence ID" value="MFC0680139.1"/>
    <property type="molecule type" value="Genomic_DNA"/>
</dbReference>
<protein>
    <submittedName>
        <fullName evidence="3">Alpha/beta fold hydrolase</fullName>
    </submittedName>
</protein>
<evidence type="ECO:0000259" key="2">
    <source>
        <dbReference type="Pfam" id="PF00561"/>
    </source>
</evidence>
<keyword evidence="4" id="KW-1185">Reference proteome</keyword>
<name>A0ABV6RU71_9GAMM</name>
<dbReference type="Gene3D" id="3.40.50.1820">
    <property type="entry name" value="alpha/beta hydrolase"/>
    <property type="match status" value="1"/>
</dbReference>
<reference evidence="3 4" key="1">
    <citation type="submission" date="2024-09" db="EMBL/GenBank/DDBJ databases">
        <authorList>
            <person name="Sun Q."/>
            <person name="Mori K."/>
        </authorList>
    </citation>
    <scope>NUCLEOTIDE SEQUENCE [LARGE SCALE GENOMIC DNA]</scope>
    <source>
        <strain evidence="3 4">KCTC 23076</strain>
    </source>
</reference>
<feature type="domain" description="AB hydrolase-1" evidence="2">
    <location>
        <begin position="34"/>
        <end position="134"/>
    </location>
</feature>
<evidence type="ECO:0000313" key="3">
    <source>
        <dbReference type="EMBL" id="MFC0680139.1"/>
    </source>
</evidence>
<dbReference type="InterPro" id="IPR000073">
    <property type="entry name" value="AB_hydrolase_1"/>
</dbReference>
<dbReference type="SUPFAM" id="SSF53474">
    <property type="entry name" value="alpha/beta-Hydrolases"/>
    <property type="match status" value="1"/>
</dbReference>
<dbReference type="GO" id="GO:0016787">
    <property type="term" value="F:hydrolase activity"/>
    <property type="evidence" value="ECO:0007669"/>
    <property type="project" value="UniProtKB-KW"/>
</dbReference>
<accession>A0ABV6RU71</accession>
<organism evidence="3 4">
    <name type="scientific">Lysobacter korlensis</name>
    <dbReference type="NCBI Taxonomy" id="553636"/>
    <lineage>
        <taxon>Bacteria</taxon>
        <taxon>Pseudomonadati</taxon>
        <taxon>Pseudomonadota</taxon>
        <taxon>Gammaproteobacteria</taxon>
        <taxon>Lysobacterales</taxon>
        <taxon>Lysobacteraceae</taxon>
        <taxon>Lysobacter</taxon>
    </lineage>
</organism>
<evidence type="ECO:0000313" key="4">
    <source>
        <dbReference type="Proteomes" id="UP001589896"/>
    </source>
</evidence>
<proteinExistence type="predicted"/>
<keyword evidence="1 3" id="KW-0378">Hydrolase</keyword>